<organism evidence="2 3">
    <name type="scientific">Nyctereutes procyonoides</name>
    <name type="common">Raccoon dog</name>
    <name type="synonym">Canis procyonoides</name>
    <dbReference type="NCBI Taxonomy" id="34880"/>
    <lineage>
        <taxon>Eukaryota</taxon>
        <taxon>Metazoa</taxon>
        <taxon>Chordata</taxon>
        <taxon>Craniata</taxon>
        <taxon>Vertebrata</taxon>
        <taxon>Euteleostomi</taxon>
        <taxon>Mammalia</taxon>
        <taxon>Eutheria</taxon>
        <taxon>Laurasiatheria</taxon>
        <taxon>Carnivora</taxon>
        <taxon>Caniformia</taxon>
        <taxon>Canidae</taxon>
        <taxon>Nyctereutes</taxon>
    </lineage>
</organism>
<gene>
    <name evidence="2" type="ORF">NYPRO_LOCUS19511</name>
</gene>
<evidence type="ECO:0000313" key="2">
    <source>
        <dbReference type="EMBL" id="CAD7686718.1"/>
    </source>
</evidence>
<accession>A0A811ZDE2</accession>
<evidence type="ECO:0000256" key="1">
    <source>
        <dbReference type="SAM" id="MobiDB-lite"/>
    </source>
</evidence>
<comment type="caution">
    <text evidence="2">The sequence shown here is derived from an EMBL/GenBank/DDBJ whole genome shotgun (WGS) entry which is preliminary data.</text>
</comment>
<dbReference type="EMBL" id="CAJHUB010000762">
    <property type="protein sequence ID" value="CAD7686718.1"/>
    <property type="molecule type" value="Genomic_DNA"/>
</dbReference>
<feature type="compositionally biased region" description="Low complexity" evidence="1">
    <location>
        <begin position="13"/>
        <end position="34"/>
    </location>
</feature>
<proteinExistence type="predicted"/>
<keyword evidence="3" id="KW-1185">Reference proteome</keyword>
<sequence>MRTLGGAEGEEAAGGSLKSPRGAPAGSSPAGGSAERTCPGSRAREVRDCLSSPLRAFPSGHERLYGDNKQAPTSHGRNARPASVLRLLPAPSGWRGRLSTRPLRTQAGGVSALFTAASLPGLQPSLGLRFPGTPPLPQRWVWPRTCPPRPLVSAGARTCRAL</sequence>
<evidence type="ECO:0000313" key="3">
    <source>
        <dbReference type="Proteomes" id="UP000645828"/>
    </source>
</evidence>
<name>A0A811ZDE2_NYCPR</name>
<protein>
    <submittedName>
        <fullName evidence="2">(raccoon dog) hypothetical protein</fullName>
    </submittedName>
</protein>
<dbReference type="Proteomes" id="UP000645828">
    <property type="component" value="Unassembled WGS sequence"/>
</dbReference>
<reference evidence="2" key="1">
    <citation type="submission" date="2020-12" db="EMBL/GenBank/DDBJ databases">
        <authorList>
            <consortium name="Molecular Ecology Group"/>
        </authorList>
    </citation>
    <scope>NUCLEOTIDE SEQUENCE</scope>
    <source>
        <strain evidence="2">TBG_1078</strain>
    </source>
</reference>
<dbReference type="AlphaFoldDB" id="A0A811ZDE2"/>
<feature type="region of interest" description="Disordered" evidence="1">
    <location>
        <begin position="1"/>
        <end position="81"/>
    </location>
</feature>